<keyword evidence="2" id="KW-1185">Reference proteome</keyword>
<sequence>MTGAMAPRPAIRDALERRFRWQTNEAQMVADILLPTLRRMFAGPNTEIKVESHLQLRLGTKLYTIDSTQEKNAATGRADFFIIDRSRNDRVIAVVEAKRPGHALEAEDRDQLGSYMGTVRPLASFGILTNGEASEIYTWRDGDIVPVDSIDGLALAGPSFDEEIHKEYTRRLLAVSAEYRDQVATQIARTKLESVARPCLHPRTVVAAIQSRISTRTRSVTVVTSPPQCGKTQVLVDLLDAHMGPAFLVDDDTAGVVTAMFEPPPSTASDILVAYLEARGALAPVLILVDATEPDARLTQTLNHTATVADARCHVVVAANPDTVRRLLTREDCSLLFDADAPVEVYELGAFTDEEFTRLYPDADLTRLVEPFMRLVRWPGLQRAIRDHELRYLHLGDALADWFVRADADTQHAMIALGDFLSQSPLSMRGPLPSRFTTQQHHHFIQLERAGFVCRVPNPKSGIPSYVLSCVEIAAYALLAHIFQVDPPDPKLIDQIVARLRAGQSDAEFTAIVALLPHFLTTSASSGARGKIARRMLALALDVHRLEGFVRATGSDAGEGLDIAPVRGALDVPRRVERALLALRKHAGNMPNFREFEQLIGPSLRYDTSRREQILALNLSSEELTDEAVLTKLTRGQCLDILWMLAEGDYAWLDHGDQTRDRVVAVADAIIATLGHDRRGLPLEATLPELAGRITRNEARDLAQLLRRRQYRRGTLNLDPHVCTLVARVVEAHVSGDSDPLADSLSRAGAMSPELLEALLDAVLSHGTPTQFVYVLLNGLARELPQFDETQQRRVVGRLVEVVCADPKLLDALDSNLLRWLAAEFAELFADLCQVSTQASLLTQLRLLLERGPQALPNITELVEKMSTAQIAQAWDLPNFAELLSRETEVDAWVDGLAPGCPARLVGSLIELDGTALGAFVRPPSELAYVRMRELLTSARGLSPTPCPPPAPRWVRARVSQLLAACLPATPDRTSLIALDRLLRTALLRVHKSALHRCVVRELSTWMTSVPSARPVLFRRLILSGFDLWEVKLDDPDCPMLYTLLSELRTAAGSDADALFRKVANWLVQHWARVRQLPQLPVYSLQHLMGVEGFTLAVMDAVCEQTEADGPSLDILLIMADMLPWLAQTRVHDLRLAFLHGLLEDTPKLHGAFEREHPQAWRQFERHGQAPDDPPAIEADELLRELDAAIELVPSLPTTMPTSSPIMYRRSMLAPLDGGFKAWLPDAYLASWRVG</sequence>
<dbReference type="OrthoDB" id="7033509at2"/>
<reference evidence="1 2" key="1">
    <citation type="submission" date="2018-03" db="EMBL/GenBank/DDBJ databases">
        <title>Draft Genome Sequences of the Obligatory Marine Myxobacteria Enhygromyxa salina SWB005.</title>
        <authorList>
            <person name="Poehlein A."/>
            <person name="Moghaddam J.A."/>
            <person name="Harms H."/>
            <person name="Alanjari M."/>
            <person name="Koenig G.M."/>
            <person name="Daniel R."/>
            <person name="Schaeberle T.F."/>
        </authorList>
    </citation>
    <scope>NUCLEOTIDE SEQUENCE [LARGE SCALE GENOMIC DNA]</scope>
    <source>
        <strain evidence="1 2">SWB005</strain>
    </source>
</reference>
<accession>A0A2S9YHX7</accession>
<dbReference type="AlphaFoldDB" id="A0A2S9YHX7"/>
<organism evidence="1 2">
    <name type="scientific">Enhygromyxa salina</name>
    <dbReference type="NCBI Taxonomy" id="215803"/>
    <lineage>
        <taxon>Bacteria</taxon>
        <taxon>Pseudomonadati</taxon>
        <taxon>Myxococcota</taxon>
        <taxon>Polyangia</taxon>
        <taxon>Nannocystales</taxon>
        <taxon>Nannocystaceae</taxon>
        <taxon>Enhygromyxa</taxon>
    </lineage>
</organism>
<protein>
    <submittedName>
        <fullName evidence="1">Uncharacterized protein</fullName>
    </submittedName>
</protein>
<evidence type="ECO:0000313" key="2">
    <source>
        <dbReference type="Proteomes" id="UP000237968"/>
    </source>
</evidence>
<proteinExistence type="predicted"/>
<gene>
    <name evidence="1" type="ORF">ENSA5_06310</name>
</gene>
<dbReference type="EMBL" id="PVNK01000033">
    <property type="protein sequence ID" value="PRQ04626.1"/>
    <property type="molecule type" value="Genomic_DNA"/>
</dbReference>
<name>A0A2S9YHX7_9BACT</name>
<dbReference type="Proteomes" id="UP000237968">
    <property type="component" value="Unassembled WGS sequence"/>
</dbReference>
<evidence type="ECO:0000313" key="1">
    <source>
        <dbReference type="EMBL" id="PRQ04626.1"/>
    </source>
</evidence>
<comment type="caution">
    <text evidence="1">The sequence shown here is derived from an EMBL/GenBank/DDBJ whole genome shotgun (WGS) entry which is preliminary data.</text>
</comment>
<dbReference type="RefSeq" id="WP_106390086.1">
    <property type="nucleotide sequence ID" value="NZ_PVNK01000033.1"/>
</dbReference>